<dbReference type="InterPro" id="IPR036188">
    <property type="entry name" value="FAD/NAD-bd_sf"/>
</dbReference>
<feature type="domain" description="FAD-binding" evidence="2">
    <location>
        <begin position="17"/>
        <end position="354"/>
    </location>
</feature>
<keyword evidence="4" id="KW-1185">Reference proteome</keyword>
<dbReference type="GO" id="GO:0016491">
    <property type="term" value="F:oxidoreductase activity"/>
    <property type="evidence" value="ECO:0007669"/>
    <property type="project" value="UniProtKB-KW"/>
</dbReference>
<evidence type="ECO:0000313" key="4">
    <source>
        <dbReference type="Proteomes" id="UP000023067"/>
    </source>
</evidence>
<dbReference type="OrthoDB" id="9791689at2"/>
<evidence type="ECO:0000313" key="3">
    <source>
        <dbReference type="EMBL" id="EWS79941.1"/>
    </source>
</evidence>
<dbReference type="SUPFAM" id="SSF51905">
    <property type="entry name" value="FAD/NAD(P)-binding domain"/>
    <property type="match status" value="1"/>
</dbReference>
<dbReference type="GO" id="GO:0071949">
    <property type="term" value="F:FAD binding"/>
    <property type="evidence" value="ECO:0007669"/>
    <property type="project" value="InterPro"/>
</dbReference>
<keyword evidence="1" id="KW-0560">Oxidoreductase</keyword>
<dbReference type="PANTHER" id="PTHR43476">
    <property type="entry name" value="3-(3-HYDROXY-PHENYL)PROPIONATE/3-HYDROXYCINNAMIC ACID HYDROXYLASE"/>
    <property type="match status" value="1"/>
</dbReference>
<proteinExistence type="predicted"/>
<dbReference type="Gene3D" id="3.50.50.60">
    <property type="entry name" value="FAD/NAD(P)-binding domain"/>
    <property type="match status" value="2"/>
</dbReference>
<organism evidence="3 4">
    <name type="scientific">Brachybacterium phenoliresistens</name>
    <dbReference type="NCBI Taxonomy" id="396014"/>
    <lineage>
        <taxon>Bacteria</taxon>
        <taxon>Bacillati</taxon>
        <taxon>Actinomycetota</taxon>
        <taxon>Actinomycetes</taxon>
        <taxon>Micrococcales</taxon>
        <taxon>Dermabacteraceae</taxon>
        <taxon>Brachybacterium</taxon>
    </lineage>
</organism>
<name>Z9JQ78_9MICO</name>
<dbReference type="Pfam" id="PF01494">
    <property type="entry name" value="FAD_binding_3"/>
    <property type="match status" value="1"/>
</dbReference>
<reference evidence="3 4" key="1">
    <citation type="submission" date="2014-02" db="EMBL/GenBank/DDBJ databases">
        <title>Genome sequence of Brachybacterium phenoliresistens strain W13A50.</title>
        <authorList>
            <person name="Wang X."/>
        </authorList>
    </citation>
    <scope>NUCLEOTIDE SEQUENCE [LARGE SCALE GENOMIC DNA]</scope>
    <source>
        <strain evidence="3 4">W13A50</strain>
    </source>
</reference>
<evidence type="ECO:0000259" key="2">
    <source>
        <dbReference type="Pfam" id="PF01494"/>
    </source>
</evidence>
<dbReference type="RefSeq" id="WP_038374170.1">
    <property type="nucleotide sequence ID" value="NZ_BAAAOW010000002.1"/>
</dbReference>
<dbReference type="InterPro" id="IPR002938">
    <property type="entry name" value="FAD-bd"/>
</dbReference>
<dbReference type="eggNOG" id="COG0654">
    <property type="taxonomic scope" value="Bacteria"/>
</dbReference>
<gene>
    <name evidence="3" type="ORF">BF93_09035</name>
</gene>
<dbReference type="AlphaFoldDB" id="Z9JQ78"/>
<dbReference type="Proteomes" id="UP000023067">
    <property type="component" value="Unassembled WGS sequence"/>
</dbReference>
<dbReference type="HOGENOM" id="CLU_033626_0_0_11"/>
<dbReference type="InterPro" id="IPR050631">
    <property type="entry name" value="PheA/TfdB_FAD_monoxygenase"/>
</dbReference>
<sequence length="416" mass="45784">MDAIDPADTHDRELELETQALVAGGGPAGLVTGLLLARQGVDVIVLEKHADFLRDFRGDTIHPSTLALLEEIGLLEEFLALPHDRMTRVSAGIGGRVYPLADMRRLPVRCRFVALAPQWDFLEMLARAAGELPSFRLLRSSELTDLIVEDDTVVGARVRSPQGERRIRARAVIGADGRSSRVREAAGLRSVVTGAPMDVLWLRLPRRPDESLPLFSAGAGALICLDRGEYWQVALVVPKGAVAQLRGRRRPMEEVRARIAATRPELADRAQDLEWADVHELRVRVDHLPVWHRPGLLCIGDAAHAMSPAGGVGINLAVQDAVATARMLGPVLAERPATAAELDAVRRRRLPAARITQRIQAVGFRRLLRPTLEGRLQEAPLPVRVISRLPVLQHLLGRVIGLGVRPERFLRRTVRS</sequence>
<dbReference type="PATRIC" id="fig|396014.3.peg.3306"/>
<dbReference type="STRING" id="396014.BF93_09035"/>
<dbReference type="NCBIfam" id="NF004834">
    <property type="entry name" value="PRK06185.1-3"/>
    <property type="match status" value="1"/>
</dbReference>
<dbReference type="EMBL" id="JDYK01000022">
    <property type="protein sequence ID" value="EWS79941.1"/>
    <property type="molecule type" value="Genomic_DNA"/>
</dbReference>
<dbReference type="PANTHER" id="PTHR43476:SF5">
    <property type="entry name" value="FAD-DEPENDENT MONOOXYGENASE"/>
    <property type="match status" value="1"/>
</dbReference>
<accession>Z9JQ78</accession>
<evidence type="ECO:0000256" key="1">
    <source>
        <dbReference type="ARBA" id="ARBA00023002"/>
    </source>
</evidence>
<dbReference type="PRINTS" id="PR00420">
    <property type="entry name" value="RNGMNOXGNASE"/>
</dbReference>
<protein>
    <recommendedName>
        <fullName evidence="2">FAD-binding domain-containing protein</fullName>
    </recommendedName>
</protein>
<comment type="caution">
    <text evidence="3">The sequence shown here is derived from an EMBL/GenBank/DDBJ whole genome shotgun (WGS) entry which is preliminary data.</text>
</comment>